<evidence type="ECO:0000259" key="3">
    <source>
        <dbReference type="Pfam" id="PF00026"/>
    </source>
</evidence>
<keyword evidence="5" id="KW-1185">Reference proteome</keyword>
<feature type="domain" description="Peptidase A1" evidence="3">
    <location>
        <begin position="589"/>
        <end position="719"/>
    </location>
</feature>
<evidence type="ECO:0000313" key="4">
    <source>
        <dbReference type="EMBL" id="CAG8655741.1"/>
    </source>
</evidence>
<dbReference type="PANTHER" id="PTHR47966:SF51">
    <property type="entry name" value="BETA-SITE APP-CLEAVING ENZYME, ISOFORM A-RELATED"/>
    <property type="match status" value="1"/>
</dbReference>
<feature type="compositionally biased region" description="Low complexity" evidence="2">
    <location>
        <begin position="48"/>
        <end position="70"/>
    </location>
</feature>
<reference evidence="4 5" key="1">
    <citation type="submission" date="2021-06" db="EMBL/GenBank/DDBJ databases">
        <authorList>
            <person name="Kallberg Y."/>
            <person name="Tangrot J."/>
            <person name="Rosling A."/>
        </authorList>
    </citation>
    <scope>NUCLEOTIDE SEQUENCE [LARGE SCALE GENOMIC DNA]</scope>
    <source>
        <strain evidence="4 5">120-4 pot B 10/14</strain>
    </source>
</reference>
<dbReference type="Proteomes" id="UP000789901">
    <property type="component" value="Unassembled WGS sequence"/>
</dbReference>
<comment type="similarity">
    <text evidence="1">Belongs to the peptidase A1 family.</text>
</comment>
<evidence type="ECO:0000256" key="1">
    <source>
        <dbReference type="ARBA" id="ARBA00007447"/>
    </source>
</evidence>
<sequence length="863" mass="93622">MNKVSFIKDVVKKHKPKNCKQDLFKKNKPKILDINQDTLNEGDYITATETPASTSSSSPLLPPISTTETPAGIPTNSPPSLAQTFLPPQILNYFDSENSTSFNGILKIETIFYLDGSFASAVTGIDLRYISTDSPEFYNIPTLNGTDYPTIQVNTICVNNTPLNFPVINAIISTSYNKISLGNFSTEFFTKLGANKTSDGNWIVPDPVDVTFDVRTDSGPIIGIVISSFLTCKSMIKGQCISIFDDKFANKANNATCTIGVAERSEAFCPIPGPTGAPPAPPQTTILPKPTPTFPLPKILELNTFSTDNQSQSLQYLFQVQIGSNSSLNMMPDTSINDIGVCSEFCYQLTIGSCNNRQHIFNSKNLSSFSQNGTKGSINYLDGSFANGSFGNDFIILDYFEFATKYSILLFSQINGALQAESAIEGVMELGLTIGFAFPNYPCPVGSIAFGGIDSRFSNCAKKTSAGNWIVPTPVDIAFDLITNSGLIIGTIMPRTIFDDSPGPLNSTNSIILGRPFIQLFNFVVNKRERIVGIADRNNFCPISTPTGAPPIPPQTTILPQPIQTFPLPQILNLNRFKTDNQSSEDLFQIKIGSKALQALNIIPDTCINDIGICSELCYQSITSNYNNRQHIFDSKNSLSFSLNGTTGSIDYLDGSFAKGLFGNDFITLGGFGFANAFSFLLFSQISGALQTESAVEGIIGLGLSSQIWNQLANNGYDQAIGFALPNSVCDFDPNEIFNIPTLNDSTYPKIKINVIWIKNTPLAFPVIDAIISTNYNKISLSSYSTKFFKTLGATKLKDGSLVSNPVDILFDLSTDSGLIVGAIIPSNLTCNMINEKCISIFDDLPGPLNSTNSIIIGKSFIQ</sequence>
<protein>
    <submittedName>
        <fullName evidence="4">13798_t:CDS:1</fullName>
    </submittedName>
</protein>
<dbReference type="InterPro" id="IPR021109">
    <property type="entry name" value="Peptidase_aspartic_dom_sf"/>
</dbReference>
<proteinExistence type="inferred from homology"/>
<organism evidence="4 5">
    <name type="scientific">Gigaspora margarita</name>
    <dbReference type="NCBI Taxonomy" id="4874"/>
    <lineage>
        <taxon>Eukaryota</taxon>
        <taxon>Fungi</taxon>
        <taxon>Fungi incertae sedis</taxon>
        <taxon>Mucoromycota</taxon>
        <taxon>Glomeromycotina</taxon>
        <taxon>Glomeromycetes</taxon>
        <taxon>Diversisporales</taxon>
        <taxon>Gigasporaceae</taxon>
        <taxon>Gigaspora</taxon>
    </lineage>
</organism>
<evidence type="ECO:0000256" key="2">
    <source>
        <dbReference type="SAM" id="MobiDB-lite"/>
    </source>
</evidence>
<dbReference type="EMBL" id="CAJVQB010005205">
    <property type="protein sequence ID" value="CAG8655741.1"/>
    <property type="molecule type" value="Genomic_DNA"/>
</dbReference>
<dbReference type="SUPFAM" id="SSF50630">
    <property type="entry name" value="Acid proteases"/>
    <property type="match status" value="2"/>
</dbReference>
<dbReference type="Gene3D" id="2.40.70.10">
    <property type="entry name" value="Acid Proteases"/>
    <property type="match status" value="2"/>
</dbReference>
<dbReference type="InterPro" id="IPR033121">
    <property type="entry name" value="PEPTIDASE_A1"/>
</dbReference>
<gene>
    <name evidence="4" type="ORF">GMARGA_LOCUS9600</name>
</gene>
<feature type="region of interest" description="Disordered" evidence="2">
    <location>
        <begin position="48"/>
        <end position="79"/>
    </location>
</feature>
<feature type="non-terminal residue" evidence="4">
    <location>
        <position position="863"/>
    </location>
</feature>
<dbReference type="PANTHER" id="PTHR47966">
    <property type="entry name" value="BETA-SITE APP-CLEAVING ENZYME, ISOFORM A-RELATED"/>
    <property type="match status" value="1"/>
</dbReference>
<evidence type="ECO:0000313" key="5">
    <source>
        <dbReference type="Proteomes" id="UP000789901"/>
    </source>
</evidence>
<comment type="caution">
    <text evidence="4">The sequence shown here is derived from an EMBL/GenBank/DDBJ whole genome shotgun (WGS) entry which is preliminary data.</text>
</comment>
<dbReference type="InterPro" id="IPR001461">
    <property type="entry name" value="Aspartic_peptidase_A1"/>
</dbReference>
<accession>A0ABN7UQX4</accession>
<dbReference type="Pfam" id="PF00026">
    <property type="entry name" value="Asp"/>
    <property type="match status" value="2"/>
</dbReference>
<name>A0ABN7UQX4_GIGMA</name>
<feature type="domain" description="Peptidase A1" evidence="3">
    <location>
        <begin position="315"/>
        <end position="432"/>
    </location>
</feature>